<proteinExistence type="predicted"/>
<dbReference type="EMBL" id="BAAATZ010000004">
    <property type="protein sequence ID" value="GAA2721562.1"/>
    <property type="molecule type" value="Genomic_DNA"/>
</dbReference>
<keyword evidence="1" id="KW-0812">Transmembrane</keyword>
<feature type="transmembrane region" description="Helical" evidence="1">
    <location>
        <begin position="12"/>
        <end position="33"/>
    </location>
</feature>
<sequence length="138" mass="14295">METTDARILRGAAIPTLLAGAVALAVGGLLAGAQGAVGAALGTVVVVVFFGISILAVSYSARVNPQMLMPVAMFTYLVKVFAMLGLIALLRDASWMNGRAFGLTVLGCTAVWLAFEIRVFVKTKMLYVEPVSGSGKGS</sequence>
<gene>
    <name evidence="2" type="ORF">GCM10010439_12080</name>
</gene>
<reference evidence="2 3" key="1">
    <citation type="journal article" date="2019" name="Int. J. Syst. Evol. Microbiol.">
        <title>The Global Catalogue of Microorganisms (GCM) 10K type strain sequencing project: providing services to taxonomists for standard genome sequencing and annotation.</title>
        <authorList>
            <consortium name="The Broad Institute Genomics Platform"/>
            <consortium name="The Broad Institute Genome Sequencing Center for Infectious Disease"/>
            <person name="Wu L."/>
            <person name="Ma J."/>
        </authorList>
    </citation>
    <scope>NUCLEOTIDE SEQUENCE [LARGE SCALE GENOMIC DNA]</scope>
    <source>
        <strain evidence="2 3">JCM 8201</strain>
    </source>
</reference>
<evidence type="ECO:0000313" key="2">
    <source>
        <dbReference type="EMBL" id="GAA2721562.1"/>
    </source>
</evidence>
<evidence type="ECO:0000313" key="3">
    <source>
        <dbReference type="Proteomes" id="UP001501842"/>
    </source>
</evidence>
<feature type="transmembrane region" description="Helical" evidence="1">
    <location>
        <begin position="96"/>
        <end position="115"/>
    </location>
</feature>
<keyword evidence="3" id="KW-1185">Reference proteome</keyword>
<dbReference type="RefSeq" id="WP_344449176.1">
    <property type="nucleotide sequence ID" value="NZ_BAAATZ010000004.1"/>
</dbReference>
<comment type="caution">
    <text evidence="2">The sequence shown here is derived from an EMBL/GenBank/DDBJ whole genome shotgun (WGS) entry which is preliminary data.</text>
</comment>
<keyword evidence="1" id="KW-0472">Membrane</keyword>
<evidence type="ECO:0000256" key="1">
    <source>
        <dbReference type="SAM" id="Phobius"/>
    </source>
</evidence>
<feature type="transmembrane region" description="Helical" evidence="1">
    <location>
        <begin position="71"/>
        <end position="90"/>
    </location>
</feature>
<protein>
    <recommendedName>
        <fullName evidence="4">ATP synthase protein I</fullName>
    </recommendedName>
</protein>
<organism evidence="2 3">
    <name type="scientific">Actinocorallia aurantiaca</name>
    <dbReference type="NCBI Taxonomy" id="46204"/>
    <lineage>
        <taxon>Bacteria</taxon>
        <taxon>Bacillati</taxon>
        <taxon>Actinomycetota</taxon>
        <taxon>Actinomycetes</taxon>
        <taxon>Streptosporangiales</taxon>
        <taxon>Thermomonosporaceae</taxon>
        <taxon>Actinocorallia</taxon>
    </lineage>
</organism>
<feature type="transmembrane region" description="Helical" evidence="1">
    <location>
        <begin position="39"/>
        <end position="59"/>
    </location>
</feature>
<keyword evidence="1" id="KW-1133">Transmembrane helix</keyword>
<evidence type="ECO:0008006" key="4">
    <source>
        <dbReference type="Google" id="ProtNLM"/>
    </source>
</evidence>
<dbReference type="Proteomes" id="UP001501842">
    <property type="component" value="Unassembled WGS sequence"/>
</dbReference>
<accession>A0ABN3TYU2</accession>
<name>A0ABN3TYU2_9ACTN</name>